<organism evidence="4 5">
    <name type="scientific">Hungatella hathewayi</name>
    <dbReference type="NCBI Taxonomy" id="154046"/>
    <lineage>
        <taxon>Bacteria</taxon>
        <taxon>Bacillati</taxon>
        <taxon>Bacillota</taxon>
        <taxon>Clostridia</taxon>
        <taxon>Lachnospirales</taxon>
        <taxon>Lachnospiraceae</taxon>
        <taxon>Hungatella</taxon>
    </lineage>
</organism>
<dbReference type="AlphaFoldDB" id="A0A3E2X2D7"/>
<dbReference type="Gene3D" id="1.10.357.10">
    <property type="entry name" value="Tetracycline Repressor, domain 2"/>
    <property type="match status" value="1"/>
</dbReference>
<reference evidence="4 5" key="1">
    <citation type="submission" date="2018-08" db="EMBL/GenBank/DDBJ databases">
        <title>A genome reference for cultivated species of the human gut microbiota.</title>
        <authorList>
            <person name="Zou Y."/>
            <person name="Xue W."/>
            <person name="Luo G."/>
        </authorList>
    </citation>
    <scope>NUCLEOTIDE SEQUENCE [LARGE SCALE GENOMIC DNA]</scope>
    <source>
        <strain evidence="4 5">AF19-21</strain>
    </source>
</reference>
<dbReference type="InterPro" id="IPR001647">
    <property type="entry name" value="HTH_TetR"/>
</dbReference>
<comment type="caution">
    <text evidence="4">The sequence shown here is derived from an EMBL/GenBank/DDBJ whole genome shotgun (WGS) entry which is preliminary data.</text>
</comment>
<evidence type="ECO:0000313" key="5">
    <source>
        <dbReference type="Proteomes" id="UP000261111"/>
    </source>
</evidence>
<accession>A0A3E2X2D7</accession>
<evidence type="ECO:0000256" key="2">
    <source>
        <dbReference type="PROSITE-ProRule" id="PRU00335"/>
    </source>
</evidence>
<dbReference type="PANTHER" id="PTHR43479:SF7">
    <property type="entry name" value="TETR-FAMILY TRANSCRIPTIONAL REGULATOR"/>
    <property type="match status" value="1"/>
</dbReference>
<dbReference type="InterPro" id="IPR009057">
    <property type="entry name" value="Homeodomain-like_sf"/>
</dbReference>
<dbReference type="PROSITE" id="PS50977">
    <property type="entry name" value="HTH_TETR_2"/>
    <property type="match status" value="1"/>
</dbReference>
<proteinExistence type="predicted"/>
<keyword evidence="1 2" id="KW-0238">DNA-binding</keyword>
<name>A0A3E2X2D7_9FIRM</name>
<feature type="domain" description="HTH tetR-type" evidence="3">
    <location>
        <begin position="7"/>
        <end position="67"/>
    </location>
</feature>
<protein>
    <submittedName>
        <fullName evidence="4">TetR/AcrR family transcriptional regulator</fullName>
    </submittedName>
</protein>
<evidence type="ECO:0000313" key="4">
    <source>
        <dbReference type="EMBL" id="RGC35647.1"/>
    </source>
</evidence>
<evidence type="ECO:0000256" key="1">
    <source>
        <dbReference type="ARBA" id="ARBA00023125"/>
    </source>
</evidence>
<gene>
    <name evidence="4" type="ORF">DWX41_01245</name>
</gene>
<dbReference type="RefSeq" id="WP_025653620.1">
    <property type="nucleotide sequence ID" value="NZ_QVIA01000001.1"/>
</dbReference>
<dbReference type="GO" id="GO:0003677">
    <property type="term" value="F:DNA binding"/>
    <property type="evidence" value="ECO:0007669"/>
    <property type="project" value="UniProtKB-UniRule"/>
</dbReference>
<dbReference type="PANTHER" id="PTHR43479">
    <property type="entry name" value="ACREF/ENVCD OPERON REPRESSOR-RELATED"/>
    <property type="match status" value="1"/>
</dbReference>
<evidence type="ECO:0000259" key="3">
    <source>
        <dbReference type="PROSITE" id="PS50977"/>
    </source>
</evidence>
<sequence>MADLRKIKTKSLIQNALIELLKEKSIHCITITDICAKAQINRSTFYSHYEDINIFLEQTMRETAEGLTKAVSDSFKNPNKLMKKGEAYECYYNWFCHVRDHGELFSLLLGPNGSLEFDALILQQGIDWYTTMLRPITYKFEDIIPLDVLTNYIIGAHYGLLKFYIKSNFKYSAEFMTQKMVNLTFNGIIPMMGILDE</sequence>
<dbReference type="GeneID" id="93336142"/>
<feature type="DNA-binding region" description="H-T-H motif" evidence="2">
    <location>
        <begin position="30"/>
        <end position="49"/>
    </location>
</feature>
<dbReference type="EMBL" id="QVIA01000001">
    <property type="protein sequence ID" value="RGC35647.1"/>
    <property type="molecule type" value="Genomic_DNA"/>
</dbReference>
<dbReference type="InterPro" id="IPR050624">
    <property type="entry name" value="HTH-type_Tx_Regulator"/>
</dbReference>
<dbReference type="SUPFAM" id="SSF46689">
    <property type="entry name" value="Homeodomain-like"/>
    <property type="match status" value="1"/>
</dbReference>
<dbReference type="Proteomes" id="UP000261111">
    <property type="component" value="Unassembled WGS sequence"/>
</dbReference>